<dbReference type="GO" id="GO:0003824">
    <property type="term" value="F:catalytic activity"/>
    <property type="evidence" value="ECO:0007669"/>
    <property type="project" value="InterPro"/>
</dbReference>
<dbReference type="GO" id="GO:0043041">
    <property type="term" value="P:amino acid activation for nonribosomal peptide biosynthetic process"/>
    <property type="evidence" value="ECO:0007669"/>
    <property type="project" value="TreeGrafter"/>
</dbReference>
<dbReference type="InterPro" id="IPR020845">
    <property type="entry name" value="AMP-binding_CS"/>
</dbReference>
<organism evidence="6 7">
    <name type="scientific">Spirosoma profusum</name>
    <dbReference type="NCBI Taxonomy" id="2771354"/>
    <lineage>
        <taxon>Bacteria</taxon>
        <taxon>Pseudomonadati</taxon>
        <taxon>Bacteroidota</taxon>
        <taxon>Cytophagia</taxon>
        <taxon>Cytophagales</taxon>
        <taxon>Cytophagaceae</taxon>
        <taxon>Spirosoma</taxon>
    </lineage>
</organism>
<dbReference type="SUPFAM" id="SSF56801">
    <property type="entry name" value="Acetyl-CoA synthetase-like"/>
    <property type="match status" value="1"/>
</dbReference>
<dbReference type="FunFam" id="1.10.1200.10:FF:000005">
    <property type="entry name" value="Nonribosomal peptide synthetase 1"/>
    <property type="match status" value="1"/>
</dbReference>
<dbReference type="GO" id="GO:0031177">
    <property type="term" value="F:phosphopantetheine binding"/>
    <property type="evidence" value="ECO:0007669"/>
    <property type="project" value="InterPro"/>
</dbReference>
<dbReference type="RefSeq" id="WP_190890771.1">
    <property type="nucleotide sequence ID" value="NZ_JACWZY010000030.1"/>
</dbReference>
<gene>
    <name evidence="6" type="ORF">IC229_26930</name>
</gene>
<proteinExistence type="inferred from homology"/>
<dbReference type="FunFam" id="3.40.50.12780:FF:000012">
    <property type="entry name" value="Non-ribosomal peptide synthetase"/>
    <property type="match status" value="1"/>
</dbReference>
<dbReference type="SUPFAM" id="SSF52777">
    <property type="entry name" value="CoA-dependent acyltransferases"/>
    <property type="match status" value="2"/>
</dbReference>
<dbReference type="Pfam" id="PF00668">
    <property type="entry name" value="Condensation"/>
    <property type="match status" value="1"/>
</dbReference>
<comment type="caution">
    <text evidence="6">The sequence shown here is derived from an EMBL/GenBank/DDBJ whole genome shotgun (WGS) entry which is preliminary data.</text>
</comment>
<evidence type="ECO:0000256" key="2">
    <source>
        <dbReference type="ARBA" id="ARBA00006432"/>
    </source>
</evidence>
<sequence>MVKDSTNVNLVAVDFDPFAGPEIVRLAPSTEPQIEIWTTCLFGGDDANRAFNESVSLRFNGSLDRQAFAHAWQAVLQRHEALHSAFSADGKQMCVFDALDVDLLYSDYSTKTSAEQVRLIQEYVQQDTLYLFDLVNGPLIKGCLIKLSDTVHHFTLTGHHIVCDGWSLGILLQDLSKLYSASVQQSVPNLPEAPRYSDYAAEQQAFMASAEHRQVEKFWLDQYRGSVPVLDLPTDFARPALRTYDSGRSDYPLEASLALAVKQMGLKAGCSFVTTLLAAFEVFLCRLTGQSDIVVGLPTAGQSATGYLNLVGHCVNLLPLRSFPQPEQSFLQFLKARKEAVLDAYEYQRLTFSSLLNKLAIARDPSRVPLVPVIFNVDMGLDDDVDFFGLTYKLISNPRQFGAVDLFVNISGNVPTNGSGEPMIIEWAYNTQLFKEESIDRMMTEFTHILNELVGNPDVLIEQIQLTNQHEQLKKLAAWNNTKAAYPKNSALPELLTKAAKEYPDRTALIFTNPNTQRPTLTYRELDELANQVAHVIQQHGVGAGTERRVVGVILDRSPEMLITLLAVMKAGAAYVPIDPEYPHDRIAFMLADSLASMLITSTKYHVGGGATYQAGGRLTNQTTVLLIDDVLKSLDGFSKELPERNVSPTDLAYILYTSGSTGQPKGVLIEHRNLVNLLYSMIPWPGITKDDRLLAVTTISFDIAGLELYLPLLVGATLVLADSETTKDGRALLSVSEEQQISIIQATPATYKMMLAAGWEEPLPLKILCCGEPLSKDLAQKITARCDSLWNMYGPTETTIYSTGKQILATDEIITIGRPIQNTQVYILDEQLNPLPEGVVGEIYLAGDGVARGYLNRPELTQEKFVPNPFDTSKKTKMYRTGDLGKFMGDGEIHCLGRIDQQVKIRGYRVELGEVEHALVTQPGVKDVVVMAREDRPGDQRLVAYVVTDPFLTADAFLARVPTWRIKLQDVLPTYMVPSDFVSLEQLPVTPNGKIDRKALPKPASLLSEKGELAAPVTDTEKLIAGIWAEGLGMEKVGIDSDFFELGGHSMIAVQVMTQLEKETGRRLPLSTLLTYPTIRKLAQLVQTEEQPATWKSLVPIRPQGNKVPIYIIHGIGLNLLNFSGLVNYMDPEQPIYGLQARGLDGKEEPLDNMEAIASAYLEEVMQQNPDGPYAIAGYSFGGYVALEMARQIKEMGKDVKLLAMFDTNAQESDSRQDMISWIRRKIFRQFPKMLWVTKSLLRHPMLTIRYQQQYVERQVKALLLATGLQKPPVVEKEFDQLNAIMEKHETAFYNYKMRPYAGIVDLFKAQMRVYFVDDNKFLGWKKYALKGVRVHSVPGDHEMMLLPPNDKVFAEALQKALDNS</sequence>
<feature type="domain" description="Carrier" evidence="5">
    <location>
        <begin position="1016"/>
        <end position="1091"/>
    </location>
</feature>
<evidence type="ECO:0000313" key="7">
    <source>
        <dbReference type="Proteomes" id="UP000598820"/>
    </source>
</evidence>
<dbReference type="Gene3D" id="1.10.1200.10">
    <property type="entry name" value="ACP-like"/>
    <property type="match status" value="1"/>
</dbReference>
<evidence type="ECO:0000256" key="4">
    <source>
        <dbReference type="ARBA" id="ARBA00022553"/>
    </source>
</evidence>
<dbReference type="SUPFAM" id="SSF53474">
    <property type="entry name" value="alpha/beta-Hydrolases"/>
    <property type="match status" value="1"/>
</dbReference>
<evidence type="ECO:0000313" key="6">
    <source>
        <dbReference type="EMBL" id="MBD2704308.1"/>
    </source>
</evidence>
<dbReference type="Gene3D" id="3.40.50.1820">
    <property type="entry name" value="alpha/beta hydrolase"/>
    <property type="match status" value="1"/>
</dbReference>
<dbReference type="InterPro" id="IPR029058">
    <property type="entry name" value="AB_hydrolase_fold"/>
</dbReference>
<dbReference type="CDD" id="cd12116">
    <property type="entry name" value="A_NRPS_Ta1_like"/>
    <property type="match status" value="1"/>
</dbReference>
<dbReference type="Gene3D" id="3.40.50.980">
    <property type="match status" value="2"/>
</dbReference>
<dbReference type="Pfam" id="PF00975">
    <property type="entry name" value="Thioesterase"/>
    <property type="match status" value="1"/>
</dbReference>
<dbReference type="InterPro" id="IPR036736">
    <property type="entry name" value="ACP-like_sf"/>
</dbReference>
<dbReference type="Pfam" id="PF00550">
    <property type="entry name" value="PP-binding"/>
    <property type="match status" value="1"/>
</dbReference>
<dbReference type="EMBL" id="JACWZY010000030">
    <property type="protein sequence ID" value="MBD2704308.1"/>
    <property type="molecule type" value="Genomic_DNA"/>
</dbReference>
<protein>
    <submittedName>
        <fullName evidence="6">Amino acid adenylation domain-containing protein</fullName>
    </submittedName>
</protein>
<dbReference type="InterPro" id="IPR009081">
    <property type="entry name" value="PP-bd_ACP"/>
</dbReference>
<dbReference type="Gene3D" id="3.30.300.30">
    <property type="match status" value="1"/>
</dbReference>
<dbReference type="Pfam" id="PF00501">
    <property type="entry name" value="AMP-binding"/>
    <property type="match status" value="1"/>
</dbReference>
<dbReference type="InterPro" id="IPR045851">
    <property type="entry name" value="AMP-bd_C_sf"/>
</dbReference>
<dbReference type="PROSITE" id="PS00455">
    <property type="entry name" value="AMP_BINDING"/>
    <property type="match status" value="1"/>
</dbReference>
<dbReference type="Gene3D" id="3.30.559.10">
    <property type="entry name" value="Chloramphenicol acetyltransferase-like domain"/>
    <property type="match status" value="1"/>
</dbReference>
<dbReference type="InterPro" id="IPR001242">
    <property type="entry name" value="Condensation_dom"/>
</dbReference>
<dbReference type="PANTHER" id="PTHR45527">
    <property type="entry name" value="NONRIBOSOMAL PEPTIDE SYNTHETASE"/>
    <property type="match status" value="1"/>
</dbReference>
<dbReference type="FunFam" id="3.30.300.30:FF:000010">
    <property type="entry name" value="Enterobactin synthetase component F"/>
    <property type="match status" value="1"/>
</dbReference>
<dbReference type="InterPro" id="IPR001031">
    <property type="entry name" value="Thioesterase"/>
</dbReference>
<dbReference type="GO" id="GO:0005737">
    <property type="term" value="C:cytoplasm"/>
    <property type="evidence" value="ECO:0007669"/>
    <property type="project" value="TreeGrafter"/>
</dbReference>
<keyword evidence="7" id="KW-1185">Reference proteome</keyword>
<evidence type="ECO:0000256" key="3">
    <source>
        <dbReference type="ARBA" id="ARBA00022450"/>
    </source>
</evidence>
<dbReference type="CDD" id="cd19531">
    <property type="entry name" value="LCL_NRPS-like"/>
    <property type="match status" value="1"/>
</dbReference>
<dbReference type="Gene3D" id="2.30.38.10">
    <property type="entry name" value="Luciferase, Domain 3"/>
    <property type="match status" value="1"/>
</dbReference>
<keyword evidence="3" id="KW-0596">Phosphopantetheine</keyword>
<dbReference type="NCBIfam" id="TIGR01733">
    <property type="entry name" value="AA-adenyl-dom"/>
    <property type="match status" value="1"/>
</dbReference>
<reference evidence="6" key="1">
    <citation type="submission" date="2020-09" db="EMBL/GenBank/DDBJ databases">
        <authorList>
            <person name="Kim M.K."/>
        </authorList>
    </citation>
    <scope>NUCLEOTIDE SEQUENCE</scope>
    <source>
        <strain evidence="6">BT702</strain>
    </source>
</reference>
<comment type="similarity">
    <text evidence="2">Belongs to the ATP-dependent AMP-binding enzyme family.</text>
</comment>
<dbReference type="InterPro" id="IPR000873">
    <property type="entry name" value="AMP-dep_synth/lig_dom"/>
</dbReference>
<dbReference type="InterPro" id="IPR010071">
    <property type="entry name" value="AA_adenyl_dom"/>
</dbReference>
<dbReference type="SUPFAM" id="SSF47336">
    <property type="entry name" value="ACP-like"/>
    <property type="match status" value="1"/>
</dbReference>
<dbReference type="InterPro" id="IPR023213">
    <property type="entry name" value="CAT-like_dom_sf"/>
</dbReference>
<comment type="cofactor">
    <cofactor evidence="1">
        <name>pantetheine 4'-phosphate</name>
        <dbReference type="ChEBI" id="CHEBI:47942"/>
    </cofactor>
</comment>
<dbReference type="PANTHER" id="PTHR45527:SF1">
    <property type="entry name" value="FATTY ACID SYNTHASE"/>
    <property type="match status" value="1"/>
</dbReference>
<dbReference type="Gene3D" id="3.30.559.30">
    <property type="entry name" value="Nonribosomal peptide synthetase, condensation domain"/>
    <property type="match status" value="1"/>
</dbReference>
<dbReference type="InterPro" id="IPR020806">
    <property type="entry name" value="PKS_PP-bd"/>
</dbReference>
<dbReference type="GO" id="GO:0044550">
    <property type="term" value="P:secondary metabolite biosynthetic process"/>
    <property type="evidence" value="ECO:0007669"/>
    <property type="project" value="UniProtKB-ARBA"/>
</dbReference>
<name>A0A927ASS0_9BACT</name>
<dbReference type="Pfam" id="PF13193">
    <property type="entry name" value="AMP-binding_C"/>
    <property type="match status" value="1"/>
</dbReference>
<dbReference type="Proteomes" id="UP000598820">
    <property type="component" value="Unassembled WGS sequence"/>
</dbReference>
<dbReference type="FunFam" id="2.30.38.10:FF:000001">
    <property type="entry name" value="Non-ribosomal peptide synthetase PvdI"/>
    <property type="match status" value="1"/>
</dbReference>
<dbReference type="PROSITE" id="PS50075">
    <property type="entry name" value="CARRIER"/>
    <property type="match status" value="1"/>
</dbReference>
<dbReference type="FunFam" id="3.40.50.980:FF:000001">
    <property type="entry name" value="Non-ribosomal peptide synthetase"/>
    <property type="match status" value="1"/>
</dbReference>
<dbReference type="SMART" id="SM00823">
    <property type="entry name" value="PKS_PP"/>
    <property type="match status" value="1"/>
</dbReference>
<keyword evidence="4" id="KW-0597">Phosphoprotein</keyword>
<dbReference type="InterPro" id="IPR025110">
    <property type="entry name" value="AMP-bd_C"/>
</dbReference>
<evidence type="ECO:0000259" key="5">
    <source>
        <dbReference type="PROSITE" id="PS50075"/>
    </source>
</evidence>
<evidence type="ECO:0000256" key="1">
    <source>
        <dbReference type="ARBA" id="ARBA00001957"/>
    </source>
</evidence>
<accession>A0A927ASS0</accession>